<comment type="caution">
    <text evidence="1">The sequence shown here is derived from an EMBL/GenBank/DDBJ whole genome shotgun (WGS) entry which is preliminary data.</text>
</comment>
<protein>
    <submittedName>
        <fullName evidence="1">Uncharacterized protein</fullName>
    </submittedName>
</protein>
<accession>A0ACB6Q962</accession>
<evidence type="ECO:0000313" key="1">
    <source>
        <dbReference type="EMBL" id="KAF2463503.1"/>
    </source>
</evidence>
<name>A0ACB6Q962_9PLEO</name>
<keyword evidence="2" id="KW-1185">Reference proteome</keyword>
<sequence length="210" mass="22840">MSESSSQSSFESPSEGEHQEPDLANTGYSSSESAPEIGPAPGLYAPSLVQQIISQDDSLQNIVHRLMNPPQWLYSPDGATVTLRINWAVGVVGVEHFDYVEDPDTDRHSLCLDSELATNGLELGLSEVVLAWLKDGEDNLVLPATHFRSATSKQAIPRSGLHHPLPTSFCSVIGLFIPNLAFREITKLDKTKASGGRKISLYSTPLLNEQ</sequence>
<evidence type="ECO:0000313" key="2">
    <source>
        <dbReference type="Proteomes" id="UP000799755"/>
    </source>
</evidence>
<gene>
    <name evidence="1" type="ORF">BDR25DRAFT_362676</name>
</gene>
<proteinExistence type="predicted"/>
<dbReference type="Proteomes" id="UP000799755">
    <property type="component" value="Unassembled WGS sequence"/>
</dbReference>
<reference evidence="1" key="1">
    <citation type="journal article" date="2020" name="Stud. Mycol.">
        <title>101 Dothideomycetes genomes: a test case for predicting lifestyles and emergence of pathogens.</title>
        <authorList>
            <person name="Haridas S."/>
            <person name="Albert R."/>
            <person name="Binder M."/>
            <person name="Bloem J."/>
            <person name="Labutti K."/>
            <person name="Salamov A."/>
            <person name="Andreopoulos B."/>
            <person name="Baker S."/>
            <person name="Barry K."/>
            <person name="Bills G."/>
            <person name="Bluhm B."/>
            <person name="Cannon C."/>
            <person name="Castanera R."/>
            <person name="Culley D."/>
            <person name="Daum C."/>
            <person name="Ezra D."/>
            <person name="Gonzalez J."/>
            <person name="Henrissat B."/>
            <person name="Kuo A."/>
            <person name="Liang C."/>
            <person name="Lipzen A."/>
            <person name="Lutzoni F."/>
            <person name="Magnuson J."/>
            <person name="Mondo S."/>
            <person name="Nolan M."/>
            <person name="Ohm R."/>
            <person name="Pangilinan J."/>
            <person name="Park H.-J."/>
            <person name="Ramirez L."/>
            <person name="Alfaro M."/>
            <person name="Sun H."/>
            <person name="Tritt A."/>
            <person name="Yoshinaga Y."/>
            <person name="Zwiers L.-H."/>
            <person name="Turgeon B."/>
            <person name="Goodwin S."/>
            <person name="Spatafora J."/>
            <person name="Crous P."/>
            <person name="Grigoriev I."/>
        </authorList>
    </citation>
    <scope>NUCLEOTIDE SEQUENCE</scope>
    <source>
        <strain evidence="1">ATCC 200398</strain>
    </source>
</reference>
<organism evidence="1 2">
    <name type="scientific">Lindgomyces ingoldianus</name>
    <dbReference type="NCBI Taxonomy" id="673940"/>
    <lineage>
        <taxon>Eukaryota</taxon>
        <taxon>Fungi</taxon>
        <taxon>Dikarya</taxon>
        <taxon>Ascomycota</taxon>
        <taxon>Pezizomycotina</taxon>
        <taxon>Dothideomycetes</taxon>
        <taxon>Pleosporomycetidae</taxon>
        <taxon>Pleosporales</taxon>
        <taxon>Lindgomycetaceae</taxon>
        <taxon>Lindgomyces</taxon>
    </lineage>
</organism>
<dbReference type="EMBL" id="MU003549">
    <property type="protein sequence ID" value="KAF2463503.1"/>
    <property type="molecule type" value="Genomic_DNA"/>
</dbReference>